<dbReference type="Pfam" id="PF10012">
    <property type="entry name" value="DUF2255"/>
    <property type="match status" value="1"/>
</dbReference>
<dbReference type="Proteomes" id="UP001155280">
    <property type="component" value="Unassembled WGS sequence"/>
</dbReference>
<gene>
    <name evidence="1" type="ORF">MKO06_13125</name>
</gene>
<accession>A0A9X2KZ44</accession>
<dbReference type="InterPro" id="IPR016888">
    <property type="entry name" value="UCP028498"/>
</dbReference>
<evidence type="ECO:0000313" key="2">
    <source>
        <dbReference type="Proteomes" id="UP001155280"/>
    </source>
</evidence>
<proteinExistence type="predicted"/>
<evidence type="ECO:0000313" key="1">
    <source>
        <dbReference type="EMBL" id="MCP9200856.1"/>
    </source>
</evidence>
<dbReference type="AlphaFoldDB" id="A0A9X2KZ44"/>
<comment type="caution">
    <text evidence="1">The sequence shown here is derived from an EMBL/GenBank/DDBJ whole genome shotgun (WGS) entry which is preliminary data.</text>
</comment>
<keyword evidence="2" id="KW-1185">Reference proteome</keyword>
<protein>
    <submittedName>
        <fullName evidence="1">DUF2255 family protein</fullName>
    </submittedName>
</protein>
<organism evidence="1 2">
    <name type="scientific">Christiangramia oceanisediminis</name>
    <dbReference type="NCBI Taxonomy" id="2920386"/>
    <lineage>
        <taxon>Bacteria</taxon>
        <taxon>Pseudomonadati</taxon>
        <taxon>Bacteroidota</taxon>
        <taxon>Flavobacteriia</taxon>
        <taxon>Flavobacteriales</taxon>
        <taxon>Flavobacteriaceae</taxon>
        <taxon>Christiangramia</taxon>
    </lineage>
</organism>
<dbReference type="EMBL" id="JANCNS010000003">
    <property type="protein sequence ID" value="MCP9200856.1"/>
    <property type="molecule type" value="Genomic_DNA"/>
</dbReference>
<sequence length="139" mass="16120">MKFPDNFYEYLESHTMIQIKGGKERLSFLPIWMVQVNGRVFARSWNKSEKSWFTEIERSGVGEIKFGEELLKITGIKVDPSDPIQPDISNAYLQKYDQPHNKMYASGIAASEYFEHTMEFFPENLLNSTSIVKDLKTAE</sequence>
<dbReference type="RefSeq" id="WP_241552526.1">
    <property type="nucleotide sequence ID" value="NZ_JANCNS010000003.1"/>
</dbReference>
<reference evidence="1" key="1">
    <citation type="submission" date="2022-07" db="EMBL/GenBank/DDBJ databases">
        <title>Gramela sediminis sp. nov., isolated from deep-sea sediment of the Indian Ocean.</title>
        <authorList>
            <person name="Shi H."/>
        </authorList>
    </citation>
    <scope>NUCLEOTIDE SEQUENCE</scope>
    <source>
        <strain evidence="1">GC03-9</strain>
    </source>
</reference>
<name>A0A9X2KZ44_9FLAO</name>